<dbReference type="GO" id="GO:0006606">
    <property type="term" value="P:protein import into nucleus"/>
    <property type="evidence" value="ECO:0007669"/>
    <property type="project" value="TreeGrafter"/>
</dbReference>
<proteinExistence type="inferred from homology"/>
<evidence type="ECO:0000313" key="11">
    <source>
        <dbReference type="Proteomes" id="UP000594454"/>
    </source>
</evidence>
<protein>
    <recommendedName>
        <fullName evidence="9">Importin N-terminal domain-containing protein</fullName>
    </recommendedName>
</protein>
<dbReference type="OrthoDB" id="760868at2759"/>
<keyword evidence="6" id="KW-0653">Protein transport</keyword>
<dbReference type="AlphaFoldDB" id="A0A7R8UMH9"/>
<evidence type="ECO:0000256" key="2">
    <source>
        <dbReference type="ARBA" id="ARBA00004496"/>
    </source>
</evidence>
<dbReference type="InterPro" id="IPR016024">
    <property type="entry name" value="ARM-type_fold"/>
</dbReference>
<dbReference type="PROSITE" id="PS50166">
    <property type="entry name" value="IMPORTIN_B_NT"/>
    <property type="match status" value="1"/>
</dbReference>
<evidence type="ECO:0000256" key="8">
    <source>
        <dbReference type="SAM" id="MobiDB-lite"/>
    </source>
</evidence>
<gene>
    <name evidence="10" type="ORF">HERILL_LOCUS6560</name>
</gene>
<dbReference type="Pfam" id="PF25758">
    <property type="entry name" value="TPR_IPO11"/>
    <property type="match status" value="1"/>
</dbReference>
<dbReference type="Proteomes" id="UP000594454">
    <property type="component" value="Chromosome 2"/>
</dbReference>
<dbReference type="InterPro" id="IPR001494">
    <property type="entry name" value="Importin-beta_N"/>
</dbReference>
<keyword evidence="11" id="KW-1185">Reference proteome</keyword>
<evidence type="ECO:0000256" key="1">
    <source>
        <dbReference type="ARBA" id="ARBA00004123"/>
    </source>
</evidence>
<evidence type="ECO:0000256" key="6">
    <source>
        <dbReference type="ARBA" id="ARBA00022927"/>
    </source>
</evidence>
<keyword evidence="4" id="KW-0813">Transport</keyword>
<name>A0A7R8UMH9_HERIL</name>
<dbReference type="Pfam" id="PF03810">
    <property type="entry name" value="IBN_N"/>
    <property type="match status" value="1"/>
</dbReference>
<feature type="region of interest" description="Disordered" evidence="8">
    <location>
        <begin position="880"/>
        <end position="901"/>
    </location>
</feature>
<feature type="domain" description="Importin N-terminal" evidence="9">
    <location>
        <begin position="24"/>
        <end position="103"/>
    </location>
</feature>
<keyword evidence="7" id="KW-0539">Nucleus</keyword>
<accession>A0A7R8UMH9</accession>
<dbReference type="PANTHER" id="PTHR10997:SF18">
    <property type="entry name" value="D-IMPORTIN 7_RANBP7"/>
    <property type="match status" value="1"/>
</dbReference>
<evidence type="ECO:0000259" key="9">
    <source>
        <dbReference type="PROSITE" id="PS50166"/>
    </source>
</evidence>
<dbReference type="SMART" id="SM00913">
    <property type="entry name" value="IBN_N"/>
    <property type="match status" value="1"/>
</dbReference>
<dbReference type="GO" id="GO:0005829">
    <property type="term" value="C:cytosol"/>
    <property type="evidence" value="ECO:0007669"/>
    <property type="project" value="TreeGrafter"/>
</dbReference>
<keyword evidence="5" id="KW-0963">Cytoplasm</keyword>
<dbReference type="InParanoid" id="A0A7R8UMH9"/>
<dbReference type="SUPFAM" id="SSF48371">
    <property type="entry name" value="ARM repeat"/>
    <property type="match status" value="1"/>
</dbReference>
<dbReference type="Gene3D" id="1.25.10.10">
    <property type="entry name" value="Leucine-rich Repeat Variant"/>
    <property type="match status" value="1"/>
</dbReference>
<evidence type="ECO:0000256" key="7">
    <source>
        <dbReference type="ARBA" id="ARBA00023242"/>
    </source>
</evidence>
<evidence type="ECO:0000256" key="5">
    <source>
        <dbReference type="ARBA" id="ARBA00022490"/>
    </source>
</evidence>
<dbReference type="OMA" id="WVAKTSW"/>
<comment type="similarity">
    <text evidence="3">Belongs to the importin beta family.</text>
</comment>
<dbReference type="FunFam" id="1.25.10.10:FF:000813">
    <property type="entry name" value="D-Importin 7/RanBP7"/>
    <property type="match status" value="1"/>
</dbReference>
<evidence type="ECO:0000313" key="10">
    <source>
        <dbReference type="EMBL" id="CAD7083612.1"/>
    </source>
</evidence>
<evidence type="ECO:0000256" key="4">
    <source>
        <dbReference type="ARBA" id="ARBA00022448"/>
    </source>
</evidence>
<dbReference type="InterPro" id="IPR058669">
    <property type="entry name" value="TPR_IPO7/11-like"/>
</dbReference>
<reference evidence="10 11" key="1">
    <citation type="submission" date="2020-11" db="EMBL/GenBank/DDBJ databases">
        <authorList>
            <person name="Wallbank WR R."/>
            <person name="Pardo Diaz C."/>
            <person name="Kozak K."/>
            <person name="Martin S."/>
            <person name="Jiggins C."/>
            <person name="Moest M."/>
            <person name="Warren A I."/>
            <person name="Generalovic N T."/>
            <person name="Byers J.R.P. K."/>
            <person name="Montejo-Kovacevich G."/>
            <person name="Yen C E."/>
        </authorList>
    </citation>
    <scope>NUCLEOTIDE SEQUENCE [LARGE SCALE GENOMIC DNA]</scope>
</reference>
<dbReference type="InterPro" id="IPR011989">
    <property type="entry name" value="ARM-like"/>
</dbReference>
<organism evidence="10 11">
    <name type="scientific">Hermetia illucens</name>
    <name type="common">Black soldier fly</name>
    <dbReference type="NCBI Taxonomy" id="343691"/>
    <lineage>
        <taxon>Eukaryota</taxon>
        <taxon>Metazoa</taxon>
        <taxon>Ecdysozoa</taxon>
        <taxon>Arthropoda</taxon>
        <taxon>Hexapoda</taxon>
        <taxon>Insecta</taxon>
        <taxon>Pterygota</taxon>
        <taxon>Neoptera</taxon>
        <taxon>Endopterygota</taxon>
        <taxon>Diptera</taxon>
        <taxon>Brachycera</taxon>
        <taxon>Stratiomyomorpha</taxon>
        <taxon>Stratiomyidae</taxon>
        <taxon>Hermetiinae</taxon>
        <taxon>Hermetia</taxon>
    </lineage>
</organism>
<comment type="subcellular location">
    <subcellularLocation>
        <location evidence="2">Cytoplasm</location>
    </subcellularLocation>
    <subcellularLocation>
        <location evidence="1">Nucleus</location>
    </subcellularLocation>
</comment>
<evidence type="ECO:0000256" key="3">
    <source>
        <dbReference type="ARBA" id="ARBA00007991"/>
    </source>
</evidence>
<dbReference type="FunCoup" id="A0A7R8UMH9">
    <property type="interactions" value="2617"/>
</dbReference>
<dbReference type="EMBL" id="LR899010">
    <property type="protein sequence ID" value="CAD7083612.1"/>
    <property type="molecule type" value="Genomic_DNA"/>
</dbReference>
<dbReference type="PANTHER" id="PTHR10997">
    <property type="entry name" value="IMPORTIN-7, 8, 11"/>
    <property type="match status" value="1"/>
</dbReference>
<dbReference type="InterPro" id="IPR013713">
    <property type="entry name" value="XPO2_central"/>
</dbReference>
<dbReference type="GO" id="GO:0031267">
    <property type="term" value="F:small GTPase binding"/>
    <property type="evidence" value="ECO:0007669"/>
    <property type="project" value="InterPro"/>
</dbReference>
<dbReference type="GO" id="GO:0005635">
    <property type="term" value="C:nuclear envelope"/>
    <property type="evidence" value="ECO:0007669"/>
    <property type="project" value="TreeGrafter"/>
</dbReference>
<feature type="compositionally biased region" description="Acidic residues" evidence="8">
    <location>
        <begin position="884"/>
        <end position="901"/>
    </location>
</feature>
<dbReference type="Pfam" id="PF08506">
    <property type="entry name" value="Cse1"/>
    <property type="match status" value="1"/>
</dbReference>
<sequence length="1055" mass="120495">MDPRKLTELLRATIDPVPEQRKQAEEQLTQIHKIIGFVPTLLQIVMQNDLDLPVRQAGAIYLKNLITQNWWDRETEAGEPMVYSIHEQDRAMIRNSIVEAIVHAPDLIRLQLAVCVFHIIKYDFPGRWTQVVDKISIYLQNSDVNAWNGALVTMYQLVKNYEYKKADDRTPLTEAMNLLLPLLYNLMVNLMGDPSDQSLLLQKQVLKIYYALTQYSLPLELITKEMFSQWMEICRQIAHRDVPDSSHIDEDERPELPAWKVKKWALHIMERMFERYGSPKNTVEKEYSKFAEWYLATFTAGVLEVLLKILDQYRNKIYVSPRVLTDTLSYLKNAVSHALSWKLIEPHIGAIIQDVIFPIMSFTEADQELWDTDPHEYIRLKFDVFEDYATPVPAAQTLLHAACKKRKGVLPKAMEVIKQVITSPNADDKQKDGALHMTGTLAEILVKKKAYSDKLEPMIVNYVFPEFNNPHGHMRARACWVLHHLCETPLKNPQILPEIMRLTSNALLNDDNLPVKVEAAIALQIFLSSDDRTAPYIEPKIKEITEELLKTIRETENEDLTNVMQKIVCTFADQLQPIAVDICQHLATTFSQVLESEEGSDEKAITAMGLLNTIETLLTVMEEQPAIMDRLRPIVINVVGHIFTQNITDFYEETFSLVFDLTSKTISPEMWQMLELIYQVFKKDGLDYFVDVMPALHNYVTVDTNAFLADPNRLLAIFDMCKTVMTSDAGDDPECHAAKLLEVIILQCKGQIDTVIPLFVELVLSRLTRQVKSSELRTMCLQVVIAALYYNPQLLLQILQNMQTQMGQPNAEPISSHFIKQWLHDTDCFLGVHDRKICVLGLCTLISLGDAKPKVLSEIAAEIIPKLILLFDGLKRAYHSRAQEEEEEETDEEDDDCEEALSSDEDAIDDFAPGYLEQIGDFAKKKADEAGFEMKVEYKDDEEDSDSDDDDLSDADLVETALESYTTPIDNEEDLENAVDEYVSFKEVMSAISSQDQAWYALLTSSLTQEQAKSLQEIMVTADQKKAQRESKIIEKRGGFAFTQQTIPTSFKFGS</sequence>